<feature type="region of interest" description="Disordered" evidence="11">
    <location>
        <begin position="479"/>
        <end position="538"/>
    </location>
</feature>
<feature type="compositionally biased region" description="Polar residues" evidence="11">
    <location>
        <begin position="17"/>
        <end position="58"/>
    </location>
</feature>
<keyword evidence="1" id="KW-0813">Transport</keyword>
<evidence type="ECO:0000313" key="13">
    <source>
        <dbReference type="EMBL" id="EMA00221.1"/>
    </source>
</evidence>
<comment type="function">
    <text evidence="6">Required for corrinoid utilization. Probably part of the ABC transporter complex BtuCDF involved in cobalamin (vitamin B12) import. Probably responsible for energy coupling to the transport system.</text>
</comment>
<evidence type="ECO:0000259" key="12">
    <source>
        <dbReference type="PROSITE" id="PS50893"/>
    </source>
</evidence>
<dbReference type="PROSITE" id="PS00211">
    <property type="entry name" value="ABC_TRANSPORTER_1"/>
    <property type="match status" value="1"/>
</dbReference>
<comment type="subunit">
    <text evidence="7">The complex is composed of two ATP-binding proteins (BtuD), two transmembrane proteins (BtuC) and a solute-binding protein (BtuF).</text>
</comment>
<dbReference type="CDD" id="cd03214">
    <property type="entry name" value="ABC_Iron-Siderophores_B12_Hemin"/>
    <property type="match status" value="1"/>
</dbReference>
<name>M0IU18_9EURY</name>
<gene>
    <name evidence="13" type="ORF">C438_17215</name>
</gene>
<evidence type="ECO:0000256" key="2">
    <source>
        <dbReference type="ARBA" id="ARBA00022741"/>
    </source>
</evidence>
<dbReference type="Proteomes" id="UP000011553">
    <property type="component" value="Unassembled WGS sequence"/>
</dbReference>
<dbReference type="InterPro" id="IPR017871">
    <property type="entry name" value="ABC_transporter-like_CS"/>
</dbReference>
<evidence type="ECO:0000256" key="10">
    <source>
        <dbReference type="ARBA" id="ARBA00077139"/>
    </source>
</evidence>
<dbReference type="SUPFAM" id="SSF52540">
    <property type="entry name" value="P-loop containing nucleoside triphosphate hydrolases"/>
    <property type="match status" value="1"/>
</dbReference>
<feature type="region of interest" description="Disordered" evidence="11">
    <location>
        <begin position="1"/>
        <end position="68"/>
    </location>
</feature>
<dbReference type="Gene3D" id="3.40.50.300">
    <property type="entry name" value="P-loop containing nucleotide triphosphate hydrolases"/>
    <property type="match status" value="1"/>
</dbReference>
<dbReference type="PANTHER" id="PTHR42794">
    <property type="entry name" value="HEMIN IMPORT ATP-BINDING PROTEIN HMUV"/>
    <property type="match status" value="1"/>
</dbReference>
<dbReference type="GO" id="GO:0015420">
    <property type="term" value="F:ABC-type vitamin B12 transporter activity"/>
    <property type="evidence" value="ECO:0007669"/>
    <property type="project" value="UniProtKB-EC"/>
</dbReference>
<evidence type="ECO:0000256" key="8">
    <source>
        <dbReference type="ARBA" id="ARBA00066387"/>
    </source>
</evidence>
<feature type="domain" description="ABC transporter" evidence="12">
    <location>
        <begin position="70"/>
        <end position="305"/>
    </location>
</feature>
<evidence type="ECO:0000313" key="14">
    <source>
        <dbReference type="Proteomes" id="UP000011553"/>
    </source>
</evidence>
<dbReference type="InterPro" id="IPR003439">
    <property type="entry name" value="ABC_transporter-like_ATP-bd"/>
</dbReference>
<dbReference type="PATRIC" id="fig|662478.6.peg.3393"/>
<reference evidence="13 14" key="1">
    <citation type="journal article" date="2014" name="PLoS Genet.">
        <title>Phylogenetically driven sequencing of extremely halophilic archaea reveals strategies for static and dynamic osmo-response.</title>
        <authorList>
            <person name="Becker E.A."/>
            <person name="Seitzer P.M."/>
            <person name="Tritt A."/>
            <person name="Larsen D."/>
            <person name="Krusor M."/>
            <person name="Yao A.I."/>
            <person name="Wu D."/>
            <person name="Madern D."/>
            <person name="Eisen J.A."/>
            <person name="Darling A.E."/>
            <person name="Facciotti M.T."/>
        </authorList>
    </citation>
    <scope>NUCLEOTIDE SEQUENCE [LARGE SCALE GENOMIC DNA]</scope>
    <source>
        <strain evidence="13 14">ATCC 35960</strain>
    </source>
</reference>
<dbReference type="EMBL" id="AOLP01000019">
    <property type="protein sequence ID" value="EMA00221.1"/>
    <property type="molecule type" value="Genomic_DNA"/>
</dbReference>
<proteinExistence type="predicted"/>
<dbReference type="SMART" id="SM00382">
    <property type="entry name" value="AAA"/>
    <property type="match status" value="1"/>
</dbReference>
<evidence type="ECO:0000256" key="5">
    <source>
        <dbReference type="ARBA" id="ARBA00050590"/>
    </source>
</evidence>
<dbReference type="FunFam" id="3.40.50.300:FF:000134">
    <property type="entry name" value="Iron-enterobactin ABC transporter ATP-binding protein"/>
    <property type="match status" value="1"/>
</dbReference>
<organism evidence="13 14">
    <name type="scientific">Haloferax denitrificans ATCC 35960</name>
    <dbReference type="NCBI Taxonomy" id="662478"/>
    <lineage>
        <taxon>Archaea</taxon>
        <taxon>Methanobacteriati</taxon>
        <taxon>Methanobacteriota</taxon>
        <taxon>Stenosarchaea group</taxon>
        <taxon>Halobacteria</taxon>
        <taxon>Halobacteriales</taxon>
        <taxon>Haloferacaceae</taxon>
        <taxon>Haloferax</taxon>
    </lineage>
</organism>
<comment type="caution">
    <text evidence="13">The sequence shown here is derived from an EMBL/GenBank/DDBJ whole genome shotgun (WGS) entry which is preliminary data.</text>
</comment>
<protein>
    <recommendedName>
        <fullName evidence="9">Cobalamin import ATP-binding protein BtuD</fullName>
        <ecNumber evidence="8">7.6.2.8</ecNumber>
    </recommendedName>
    <alternativeName>
        <fullName evidence="10">Vitamin B12-transporting ATPase</fullName>
    </alternativeName>
</protein>
<dbReference type="EC" id="7.6.2.8" evidence="8"/>
<sequence>MTDPDRPGDADAPGSDSPATDSPATDSPATDSPATDSPATDSPATDSPATDSPATDSPDSAPFGDADPAIRLDDVSVSLGGQRILDAVSVDVGEGTFVGLIGPNGAGKTTLLRVLNGALAPDEGRVRVAGEDVHALSSKAASRVVATVPQTTSVTFDFPVRDVVEMGRTPHRGRFEGWRERDETAVEAAMRRTAVESLAERPVTEVSGGERQRVLIARALAQETPVLLLDEPTASLDINHQVRTLELVSDLVADGTTAVAAIHDLNLAAHYCDALVLLSGGRVLAAGDPAAVLSEENLREAFDAEAVVSRHPVTGSVYVTALPPASDDANGRVHVVGGGGTGARALHLLSAAGYALSAGALNEGDTDAEAARRVGADLVTVPPYSPVDDAARAAVESRVEAADVTVVADVEVGGGNLANLEAAAEADRLVLVEQRPFSERNYAGDDGFAVYERLRERGRVVEPGDLLSVVGELACDSFRERDGGANGSDDGEGGSDDGATGSEGRETPASADSTDSTDRESTDSDTVTDGRASDLFSS</sequence>
<dbReference type="NCBIfam" id="NF010068">
    <property type="entry name" value="PRK13548.1"/>
    <property type="match status" value="1"/>
</dbReference>
<evidence type="ECO:0000256" key="6">
    <source>
        <dbReference type="ARBA" id="ARBA00058960"/>
    </source>
</evidence>
<dbReference type="PANTHER" id="PTHR42794:SF1">
    <property type="entry name" value="HEMIN IMPORT ATP-BINDING PROTEIN HMUV"/>
    <property type="match status" value="1"/>
</dbReference>
<dbReference type="InterPro" id="IPR003593">
    <property type="entry name" value="AAA+_ATPase"/>
</dbReference>
<dbReference type="GO" id="GO:0016887">
    <property type="term" value="F:ATP hydrolysis activity"/>
    <property type="evidence" value="ECO:0007669"/>
    <property type="project" value="InterPro"/>
</dbReference>
<keyword evidence="3 13" id="KW-0067">ATP-binding</keyword>
<evidence type="ECO:0000256" key="1">
    <source>
        <dbReference type="ARBA" id="ARBA00022448"/>
    </source>
</evidence>
<evidence type="ECO:0000256" key="3">
    <source>
        <dbReference type="ARBA" id="ARBA00022840"/>
    </source>
</evidence>
<dbReference type="Pfam" id="PF00005">
    <property type="entry name" value="ABC_tran"/>
    <property type="match status" value="1"/>
</dbReference>
<dbReference type="GO" id="GO:0005524">
    <property type="term" value="F:ATP binding"/>
    <property type="evidence" value="ECO:0007669"/>
    <property type="project" value="UniProtKB-KW"/>
</dbReference>
<evidence type="ECO:0000256" key="7">
    <source>
        <dbReference type="ARBA" id="ARBA00064420"/>
    </source>
</evidence>
<keyword evidence="2" id="KW-0547">Nucleotide-binding</keyword>
<evidence type="ECO:0000256" key="9">
    <source>
        <dbReference type="ARBA" id="ARBA00073649"/>
    </source>
</evidence>
<evidence type="ECO:0000256" key="4">
    <source>
        <dbReference type="ARBA" id="ARBA00022967"/>
    </source>
</evidence>
<keyword evidence="4" id="KW-1278">Translocase</keyword>
<dbReference type="AlphaFoldDB" id="M0IU18"/>
<comment type="catalytic activity">
    <reaction evidence="5">
        <text>an R-cob(III)alamin(out) + ATP + H2O = an R-cob(III)alamin(in) + ADP + phosphate + H(+)</text>
        <dbReference type="Rhea" id="RHEA:17873"/>
        <dbReference type="ChEBI" id="CHEBI:15377"/>
        <dbReference type="ChEBI" id="CHEBI:15378"/>
        <dbReference type="ChEBI" id="CHEBI:30616"/>
        <dbReference type="ChEBI" id="CHEBI:43474"/>
        <dbReference type="ChEBI" id="CHEBI:140785"/>
        <dbReference type="ChEBI" id="CHEBI:456216"/>
        <dbReference type="EC" id="7.6.2.8"/>
    </reaction>
</comment>
<keyword evidence="14" id="KW-1185">Reference proteome</keyword>
<dbReference type="InterPro" id="IPR027417">
    <property type="entry name" value="P-loop_NTPase"/>
</dbReference>
<dbReference type="PROSITE" id="PS50893">
    <property type="entry name" value="ABC_TRANSPORTER_2"/>
    <property type="match status" value="1"/>
</dbReference>
<accession>M0IU18</accession>
<evidence type="ECO:0000256" key="11">
    <source>
        <dbReference type="SAM" id="MobiDB-lite"/>
    </source>
</evidence>